<dbReference type="AlphaFoldDB" id="A0A6B3VSU1"/>
<organism evidence="2 3">
    <name type="scientific">Bacillus aquiflavi</name>
    <dbReference type="NCBI Taxonomy" id="2672567"/>
    <lineage>
        <taxon>Bacteria</taxon>
        <taxon>Bacillati</taxon>
        <taxon>Bacillota</taxon>
        <taxon>Bacilli</taxon>
        <taxon>Bacillales</taxon>
        <taxon>Bacillaceae</taxon>
        <taxon>Bacillus</taxon>
    </lineage>
</organism>
<dbReference type="EMBL" id="JAAIWN010000009">
    <property type="protein sequence ID" value="NEY81039.1"/>
    <property type="molecule type" value="Genomic_DNA"/>
</dbReference>
<dbReference type="RefSeq" id="WP_163240891.1">
    <property type="nucleotide sequence ID" value="NZ_CP082780.1"/>
</dbReference>
<sequence>MVNALERAERLEIILESLIKILGKTNERVDTLSKRVIQMEYSLQDASRQTKRVCLTRQRYDMNMSQELI</sequence>
<gene>
    <name evidence="2" type="ORF">G4D64_05775</name>
    <name evidence="1" type="ORF">H1Z61_05810</name>
</gene>
<dbReference type="Proteomes" id="UP000472971">
    <property type="component" value="Unassembled WGS sequence"/>
</dbReference>
<proteinExistence type="predicted"/>
<evidence type="ECO:0000313" key="1">
    <source>
        <dbReference type="EMBL" id="MBA4536671.1"/>
    </source>
</evidence>
<protein>
    <submittedName>
        <fullName evidence="2">Uncharacterized protein</fullName>
    </submittedName>
</protein>
<reference evidence="1 4" key="2">
    <citation type="submission" date="2020-07" db="EMBL/GenBank/DDBJ databases">
        <authorList>
            <person name="Feng H."/>
        </authorList>
    </citation>
    <scope>NUCLEOTIDE SEQUENCE [LARGE SCALE GENOMIC DNA]</scope>
    <source>
        <strain evidence="1">S-12</strain>
        <strain evidence="4">s-12</strain>
    </source>
</reference>
<name>A0A6B3VSU1_9BACI</name>
<comment type="caution">
    <text evidence="2">The sequence shown here is derived from an EMBL/GenBank/DDBJ whole genome shotgun (WGS) entry which is preliminary data.</text>
</comment>
<evidence type="ECO:0000313" key="4">
    <source>
        <dbReference type="Proteomes" id="UP000570010"/>
    </source>
</evidence>
<dbReference type="EMBL" id="JACEIO010000009">
    <property type="protein sequence ID" value="MBA4536671.1"/>
    <property type="molecule type" value="Genomic_DNA"/>
</dbReference>
<dbReference type="Proteomes" id="UP000570010">
    <property type="component" value="Unassembled WGS sequence"/>
</dbReference>
<keyword evidence="3" id="KW-1185">Reference proteome</keyword>
<evidence type="ECO:0000313" key="2">
    <source>
        <dbReference type="EMBL" id="NEY81039.1"/>
    </source>
</evidence>
<evidence type="ECO:0000313" key="3">
    <source>
        <dbReference type="Proteomes" id="UP000472971"/>
    </source>
</evidence>
<accession>A0A6B3VSU1</accession>
<reference evidence="2 3" key="1">
    <citation type="submission" date="2020-02" db="EMBL/GenBank/DDBJ databases">
        <title>Bacillus aquiflavi sp. nov., isolated from yellow water of strong flavor Chinese baijiu in Yibin region of China.</title>
        <authorList>
            <person name="Xie J."/>
        </authorList>
    </citation>
    <scope>NUCLEOTIDE SEQUENCE [LARGE SCALE GENOMIC DNA]</scope>
    <source>
        <strain evidence="2 3">3H-10</strain>
    </source>
</reference>